<sequence length="586" mass="65704">MMFSCFRLSFQGFGDTTQSHQDINLNPVLSLFYGLVLVQAVLSFFEFAHSYPSLDLTGINAHYKFTGSRDKQLELYYVHVRTLCRGGDIRKIINMTLISFAVESLGSDERDLHSAGIKILHSLIHTQLHDYSREQALSRIQNSPDVIEHLFKVITRTRIEDRPERARATLIIAKLAGNLCVSGFPYAMHSLRSLLETSDEDAIVTEESNNIDVNLVLKGLEILQQLACNTCNFTAISNADEIMLKITKFTRYNPAMTAIDFEKARNSLQLLSRLAGNIGKQGAMIRQVISNNVFLLSKIREILLQDPTNDQQLEGLQSLAVKIIESFALDSKAGTCKTITGILTLLLDIFSESLPPVSDLGLNAGKALGKLTMESRTHCDVILNTEGNLQTLRNMLFNEEQHTDYRVTVANILKNLVAYGETTNIVRDFAVTNLKMVVNRANETQGADLEAYLSLVVELSKLKPATNFNIAVVFADCPTFVGKLIETVAEANIADDRCPGIRRLAVEQAIWMMRHDDDLRCKQHFVGMQALRRVPLLSCQDGAADDPRLALDQWQWLHRHGGSDLSIPTPKTRTLDQWGQWQRCHS</sequence>
<proteinExistence type="predicted"/>
<evidence type="ECO:0000313" key="1">
    <source>
        <dbReference type="EMBL" id="PNT66588.1"/>
    </source>
</evidence>
<dbReference type="STRING" id="15368.A0A2K2CX35"/>
<organism evidence="1">
    <name type="scientific">Brachypodium distachyon</name>
    <name type="common">Purple false brome</name>
    <name type="synonym">Trachynia distachya</name>
    <dbReference type="NCBI Taxonomy" id="15368"/>
    <lineage>
        <taxon>Eukaryota</taxon>
        <taxon>Viridiplantae</taxon>
        <taxon>Streptophyta</taxon>
        <taxon>Embryophyta</taxon>
        <taxon>Tracheophyta</taxon>
        <taxon>Spermatophyta</taxon>
        <taxon>Magnoliopsida</taxon>
        <taxon>Liliopsida</taxon>
        <taxon>Poales</taxon>
        <taxon>Poaceae</taxon>
        <taxon>BOP clade</taxon>
        <taxon>Pooideae</taxon>
        <taxon>Stipodae</taxon>
        <taxon>Brachypodieae</taxon>
        <taxon>Brachypodium</taxon>
    </lineage>
</organism>
<name>A0A2K2CX35_BRADI</name>
<dbReference type="PANTHER" id="PTHR33115:SF50">
    <property type="entry name" value="ARM REPEAT SUPERFAMILY PROTEIN"/>
    <property type="match status" value="1"/>
</dbReference>
<dbReference type="AlphaFoldDB" id="A0A2K2CX35"/>
<dbReference type="EnsemblPlants" id="PNT66588">
    <property type="protein sequence ID" value="PNT66588"/>
    <property type="gene ID" value="BRADI_3g14320v3"/>
</dbReference>
<dbReference type="InParanoid" id="A0A2K2CX35"/>
<dbReference type="Proteomes" id="UP000008810">
    <property type="component" value="Chromosome 3"/>
</dbReference>
<reference evidence="2" key="3">
    <citation type="submission" date="2018-08" db="UniProtKB">
        <authorList>
            <consortium name="EnsemblPlants"/>
        </authorList>
    </citation>
    <scope>IDENTIFICATION</scope>
    <source>
        <strain evidence="2">cv. Bd21</strain>
    </source>
</reference>
<reference evidence="1 2" key="1">
    <citation type="journal article" date="2010" name="Nature">
        <title>Genome sequencing and analysis of the model grass Brachypodium distachyon.</title>
        <authorList>
            <consortium name="International Brachypodium Initiative"/>
        </authorList>
    </citation>
    <scope>NUCLEOTIDE SEQUENCE [LARGE SCALE GENOMIC DNA]</scope>
    <source>
        <strain evidence="1 2">Bd21</strain>
    </source>
</reference>
<dbReference type="Gramene" id="PNT66588">
    <property type="protein sequence ID" value="PNT66588"/>
    <property type="gene ID" value="BRADI_3g14320v3"/>
</dbReference>
<gene>
    <name evidence="1" type="ORF">BRADI_3g14320v3</name>
</gene>
<dbReference type="EMBL" id="CM000882">
    <property type="protein sequence ID" value="PNT66588.1"/>
    <property type="molecule type" value="Genomic_DNA"/>
</dbReference>
<reference evidence="1" key="2">
    <citation type="submission" date="2017-06" db="EMBL/GenBank/DDBJ databases">
        <title>WGS assembly of Brachypodium distachyon.</title>
        <authorList>
            <consortium name="The International Brachypodium Initiative"/>
            <person name="Lucas S."/>
            <person name="Harmon-Smith M."/>
            <person name="Lail K."/>
            <person name="Tice H."/>
            <person name="Grimwood J."/>
            <person name="Bruce D."/>
            <person name="Barry K."/>
            <person name="Shu S."/>
            <person name="Lindquist E."/>
            <person name="Wang M."/>
            <person name="Pitluck S."/>
            <person name="Vogel J.P."/>
            <person name="Garvin D.F."/>
            <person name="Mockler T.C."/>
            <person name="Schmutz J."/>
            <person name="Rokhsar D."/>
            <person name="Bevan M.W."/>
        </authorList>
    </citation>
    <scope>NUCLEOTIDE SEQUENCE</scope>
    <source>
        <strain evidence="1">Bd21</strain>
    </source>
</reference>
<accession>A0A2K2CX35</accession>
<evidence type="ECO:0000313" key="3">
    <source>
        <dbReference type="Proteomes" id="UP000008810"/>
    </source>
</evidence>
<dbReference type="PANTHER" id="PTHR33115">
    <property type="entry name" value="ARM REPEAT SUPERFAMILY PROTEIN"/>
    <property type="match status" value="1"/>
</dbReference>
<dbReference type="ExpressionAtlas" id="A0A2K2CX35">
    <property type="expression patterns" value="baseline and differential"/>
</dbReference>
<protein>
    <submittedName>
        <fullName evidence="1 2">Uncharacterized protein</fullName>
    </submittedName>
</protein>
<dbReference type="InterPro" id="IPR016024">
    <property type="entry name" value="ARM-type_fold"/>
</dbReference>
<evidence type="ECO:0000313" key="2">
    <source>
        <dbReference type="EnsemblPlants" id="PNT66588"/>
    </source>
</evidence>
<keyword evidence="3" id="KW-1185">Reference proteome</keyword>
<dbReference type="OrthoDB" id="685628at2759"/>
<dbReference type="SUPFAM" id="SSF48371">
    <property type="entry name" value="ARM repeat"/>
    <property type="match status" value="1"/>
</dbReference>